<feature type="binding site" evidence="6">
    <location>
        <position position="191"/>
    </location>
    <ligand>
        <name>Mg(2+)</name>
        <dbReference type="ChEBI" id="CHEBI:18420"/>
    </ligand>
</feature>
<evidence type="ECO:0000313" key="9">
    <source>
        <dbReference type="EMBL" id="OJJ25530.1"/>
    </source>
</evidence>
<dbReference type="PANTHER" id="PTHR48080">
    <property type="entry name" value="D-GALACTONATE DEHYDRATASE-RELATED"/>
    <property type="match status" value="1"/>
</dbReference>
<dbReference type="Pfam" id="PF13378">
    <property type="entry name" value="MR_MLE_C"/>
    <property type="match status" value="1"/>
</dbReference>
<dbReference type="InterPro" id="IPR029065">
    <property type="entry name" value="Enolase_C-like"/>
</dbReference>
<dbReference type="Gene3D" id="3.20.20.120">
    <property type="entry name" value="Enolase-like C-terminal domain"/>
    <property type="match status" value="1"/>
</dbReference>
<dbReference type="InterPro" id="IPR029017">
    <property type="entry name" value="Enolase-like_N"/>
</dbReference>
<evidence type="ECO:0000256" key="2">
    <source>
        <dbReference type="ARBA" id="ARBA00022723"/>
    </source>
</evidence>
<dbReference type="PANTHER" id="PTHR48080:SF3">
    <property type="entry name" value="ENOLASE SUPERFAMILY MEMBER DDB_G0284701"/>
    <property type="match status" value="1"/>
</dbReference>
<dbReference type="Gene3D" id="3.30.390.10">
    <property type="entry name" value="Enolase-like, N-terminal domain"/>
    <property type="match status" value="1"/>
</dbReference>
<dbReference type="GO" id="GO:0046872">
    <property type="term" value="F:metal ion binding"/>
    <property type="evidence" value="ECO:0007669"/>
    <property type="project" value="UniProtKB-KW"/>
</dbReference>
<comment type="similarity">
    <text evidence="1 7">Belongs to the mandelate racemase/muconate lactonizing enzyme family.</text>
</comment>
<dbReference type="InterPro" id="IPR013341">
    <property type="entry name" value="Mandelate_racemase_N_dom"/>
</dbReference>
<accession>A0A1L9QS61</accession>
<comment type="caution">
    <text evidence="9">The sequence shown here is derived from an EMBL/GenBank/DDBJ whole genome shotgun (WGS) entry which is preliminary data.</text>
</comment>
<protein>
    <recommendedName>
        <fullName evidence="7">Dipeptide epimerase</fullName>
        <ecNumber evidence="7">5.1.1.-</ecNumber>
    </recommendedName>
</protein>
<dbReference type="InterPro" id="IPR018110">
    <property type="entry name" value="Mandel_Rmase/mucon_lact_enz_CS"/>
</dbReference>
<dbReference type="SFLD" id="SFLDS00001">
    <property type="entry name" value="Enolase"/>
    <property type="match status" value="1"/>
</dbReference>
<feature type="active site" description="Proton acceptor; specific for (S)-substrate epimerization" evidence="5">
    <location>
        <position position="264"/>
    </location>
</feature>
<dbReference type="InterPro" id="IPR034603">
    <property type="entry name" value="Dipeptide_epimerase"/>
</dbReference>
<sequence>MQIRITPFTVHKRFALNISRGSHTKNTNIWVSLEHDGITGWGEATPFSTGGKSQKTGEIIAALEEIVPILQPFNPLERQKIRVTLAKSGLSLPSAVQAALDMAFYDWLGKSVGCPLWQLWGLDRQHMPATSVTVGISSPEAAQERLRHWLELTSVQCLKVKLGSPEGIDADRAMLNALLKVVPEGCKVYVDANGGWNLREAITMAQTLKEWGIEYIEQPLPPGQEQDLAQLYEKSPLPIFVDESCYTRLDIPLLADRIHGINIKLMKAGGLSEAMAMIHTARACGLQVMLGCYSDSSLSNTAAAHLGPLVDYLDLDSHLNLIDDPFMGATLENSRLMLNTQPGLGVIRHDG</sequence>
<evidence type="ECO:0000256" key="6">
    <source>
        <dbReference type="PIRSR" id="PIRSR634603-3"/>
    </source>
</evidence>
<dbReference type="SMART" id="SM00922">
    <property type="entry name" value="MR_MLE"/>
    <property type="match status" value="1"/>
</dbReference>
<feature type="binding site" evidence="6">
    <location>
        <position position="217"/>
    </location>
    <ligand>
        <name>Mg(2+)</name>
        <dbReference type="ChEBI" id="CHEBI:18420"/>
    </ligand>
</feature>
<evidence type="ECO:0000256" key="7">
    <source>
        <dbReference type="RuleBase" id="RU366006"/>
    </source>
</evidence>
<dbReference type="CDD" id="cd03319">
    <property type="entry name" value="L-Ala-DL-Glu_epimerase"/>
    <property type="match status" value="1"/>
</dbReference>
<feature type="domain" description="Mandelate racemase/muconate lactonizing enzyme C-terminal" evidence="8">
    <location>
        <begin position="139"/>
        <end position="238"/>
    </location>
</feature>
<proteinExistence type="inferred from homology"/>
<dbReference type="GO" id="GO:0009063">
    <property type="term" value="P:amino acid catabolic process"/>
    <property type="evidence" value="ECO:0007669"/>
    <property type="project" value="InterPro"/>
</dbReference>
<evidence type="ECO:0000256" key="4">
    <source>
        <dbReference type="ARBA" id="ARBA00023235"/>
    </source>
</evidence>
<dbReference type="GO" id="GO:0016855">
    <property type="term" value="F:racemase and epimerase activity, acting on amino acids and derivatives"/>
    <property type="evidence" value="ECO:0007669"/>
    <property type="project" value="UniProtKB-UniRule"/>
</dbReference>
<dbReference type="STRING" id="1925591.BI308_11225"/>
<organism evidence="9 10">
    <name type="scientific">Roseofilum reptotaenium AO1-A</name>
    <dbReference type="NCBI Taxonomy" id="1925591"/>
    <lineage>
        <taxon>Bacteria</taxon>
        <taxon>Bacillati</taxon>
        <taxon>Cyanobacteriota</taxon>
        <taxon>Cyanophyceae</taxon>
        <taxon>Desertifilales</taxon>
        <taxon>Desertifilaceae</taxon>
        <taxon>Roseofilum</taxon>
    </lineage>
</organism>
<feature type="binding site" evidence="6">
    <location>
        <position position="242"/>
    </location>
    <ligand>
        <name>Mg(2+)</name>
        <dbReference type="ChEBI" id="CHEBI:18420"/>
    </ligand>
</feature>
<dbReference type="InterPro" id="IPR013342">
    <property type="entry name" value="Mandelate_racemase_C"/>
</dbReference>
<dbReference type="SUPFAM" id="SSF54826">
    <property type="entry name" value="Enolase N-terminal domain-like"/>
    <property type="match status" value="1"/>
</dbReference>
<evidence type="ECO:0000256" key="3">
    <source>
        <dbReference type="ARBA" id="ARBA00022842"/>
    </source>
</evidence>
<evidence type="ECO:0000313" key="10">
    <source>
        <dbReference type="Proteomes" id="UP000183940"/>
    </source>
</evidence>
<dbReference type="EMBL" id="MLAW01000016">
    <property type="protein sequence ID" value="OJJ25530.1"/>
    <property type="molecule type" value="Genomic_DNA"/>
</dbReference>
<dbReference type="AlphaFoldDB" id="A0A1L9QS61"/>
<dbReference type="InterPro" id="IPR034593">
    <property type="entry name" value="DgoD-like"/>
</dbReference>
<keyword evidence="2 6" id="KW-0479">Metal-binding</keyword>
<name>A0A1L9QS61_9CYAN</name>
<evidence type="ECO:0000256" key="1">
    <source>
        <dbReference type="ARBA" id="ARBA00008031"/>
    </source>
</evidence>
<dbReference type="Proteomes" id="UP000183940">
    <property type="component" value="Unassembled WGS sequence"/>
</dbReference>
<reference evidence="9" key="1">
    <citation type="submission" date="2016-10" db="EMBL/GenBank/DDBJ databases">
        <title>CRISPR-Cas defence system in Roseofilum reptotaenium: evidence of a bacteriophage-cyanobacterium arms race in the coral black band disease.</title>
        <authorList>
            <person name="Buerger P."/>
            <person name="Wood-Charlson E.M."/>
            <person name="Weynberg K.D."/>
            <person name="Willis B."/>
            <person name="Van Oppen M.J."/>
        </authorList>
    </citation>
    <scope>NUCLEOTIDE SEQUENCE [LARGE SCALE GENOMIC DNA]</scope>
    <source>
        <strain evidence="9">AO1-A</strain>
    </source>
</reference>
<keyword evidence="4 7" id="KW-0413">Isomerase</keyword>
<dbReference type="InterPro" id="IPR036849">
    <property type="entry name" value="Enolase-like_C_sf"/>
</dbReference>
<evidence type="ECO:0000259" key="8">
    <source>
        <dbReference type="SMART" id="SM00922"/>
    </source>
</evidence>
<dbReference type="SUPFAM" id="SSF51604">
    <property type="entry name" value="Enolase C-terminal domain-like"/>
    <property type="match status" value="1"/>
</dbReference>
<keyword evidence="3 6" id="KW-0460">Magnesium</keyword>
<dbReference type="Pfam" id="PF02746">
    <property type="entry name" value="MR_MLE_N"/>
    <property type="match status" value="1"/>
</dbReference>
<dbReference type="SFLD" id="SFLDG00180">
    <property type="entry name" value="muconate_cycloisomerase"/>
    <property type="match status" value="1"/>
</dbReference>
<comment type="cofactor">
    <cofactor evidence="6 7">
        <name>Mg(2+)</name>
        <dbReference type="ChEBI" id="CHEBI:18420"/>
    </cofactor>
    <text evidence="6 7">Binds 1 Mg(2+) ion per subunit.</text>
</comment>
<keyword evidence="10" id="KW-1185">Reference proteome</keyword>
<feature type="active site" description="Proton acceptor; specific for (R)-substrate epimerization" evidence="5">
    <location>
        <position position="161"/>
    </location>
</feature>
<evidence type="ECO:0000256" key="5">
    <source>
        <dbReference type="PIRSR" id="PIRSR634603-1"/>
    </source>
</evidence>
<dbReference type="EC" id="5.1.1.-" evidence="7"/>
<dbReference type="PROSITE" id="PS00909">
    <property type="entry name" value="MR_MLE_2"/>
    <property type="match status" value="1"/>
</dbReference>
<dbReference type="SFLD" id="SFLDF00010">
    <property type="entry name" value="dipeptide_epimerase"/>
    <property type="match status" value="1"/>
</dbReference>
<gene>
    <name evidence="9" type="ORF">BI308_11225</name>
</gene>